<dbReference type="SUPFAM" id="SSF57756">
    <property type="entry name" value="Retrovirus zinc finger-like domains"/>
    <property type="match status" value="1"/>
</dbReference>
<dbReference type="GO" id="GO:0020002">
    <property type="term" value="C:host cell plasma membrane"/>
    <property type="evidence" value="ECO:0007669"/>
    <property type="project" value="UniProtKB-SubCell"/>
</dbReference>
<keyword evidence="16 27" id="KW-0863">Zinc-finger</keyword>
<evidence type="ECO:0000256" key="17">
    <source>
        <dbReference type="ARBA" id="ARBA00022833"/>
    </source>
</evidence>
<dbReference type="GO" id="GO:0075523">
    <property type="term" value="P:viral translational frameshifting"/>
    <property type="evidence" value="ECO:0007669"/>
    <property type="project" value="UniProtKB-KW"/>
</dbReference>
<gene>
    <name evidence="31" type="primary">gag</name>
</gene>
<keyword evidence="6" id="KW-0597">Phosphoprotein</keyword>
<dbReference type="Pfam" id="PF08705">
    <property type="entry name" value="Gag_p6"/>
    <property type="match status" value="1"/>
</dbReference>
<evidence type="ECO:0000256" key="26">
    <source>
        <dbReference type="ARBA" id="ARBA00037826"/>
    </source>
</evidence>
<dbReference type="InterPro" id="IPR014817">
    <property type="entry name" value="Gag_p6"/>
</dbReference>
<evidence type="ECO:0000256" key="15">
    <source>
        <dbReference type="ARBA" id="ARBA00022758"/>
    </source>
</evidence>
<evidence type="ECO:0000256" key="12">
    <source>
        <dbReference type="ARBA" id="ARBA00022707"/>
    </source>
</evidence>
<keyword evidence="11" id="KW-1198">Viral budding</keyword>
<evidence type="ECO:0000256" key="4">
    <source>
        <dbReference type="ARBA" id="ARBA00022462"/>
    </source>
</evidence>
<dbReference type="Gene3D" id="1.20.5.760">
    <property type="entry name" value="Single helix bin"/>
    <property type="match status" value="1"/>
</dbReference>
<evidence type="ECO:0000256" key="20">
    <source>
        <dbReference type="ARBA" id="ARBA00022884"/>
    </source>
</evidence>
<dbReference type="Gene3D" id="1.10.375.10">
    <property type="entry name" value="Human Immunodeficiency Virus Type 1 Capsid Protein"/>
    <property type="match status" value="1"/>
</dbReference>
<dbReference type="InterPro" id="IPR008916">
    <property type="entry name" value="Retrov_capsid_C"/>
</dbReference>
<keyword evidence="10" id="KW-1188">Viral release from host cell</keyword>
<keyword evidence="8 28" id="KW-1048">Host nucleus</keyword>
<dbReference type="Pfam" id="PF00540">
    <property type="entry name" value="Gag_p17"/>
    <property type="match status" value="1"/>
</dbReference>
<dbReference type="Gene3D" id="1.10.150.90">
    <property type="entry name" value="Immunodeficiency lentiviruses, gag gene matrix protein p17"/>
    <property type="match status" value="1"/>
</dbReference>
<dbReference type="GO" id="GO:0072494">
    <property type="term" value="C:host multivesicular body"/>
    <property type="evidence" value="ECO:0007669"/>
    <property type="project" value="UniProtKB-SubCell"/>
</dbReference>
<evidence type="ECO:0000256" key="16">
    <source>
        <dbReference type="ARBA" id="ARBA00022771"/>
    </source>
</evidence>
<evidence type="ECO:0000256" key="6">
    <source>
        <dbReference type="ARBA" id="ARBA00022553"/>
    </source>
</evidence>
<evidence type="ECO:0000313" key="31">
    <source>
        <dbReference type="EMBL" id="ACP18946.1"/>
    </source>
</evidence>
<evidence type="ECO:0000256" key="25">
    <source>
        <dbReference type="ARBA" id="ARBA00023288"/>
    </source>
</evidence>
<dbReference type="EMBL" id="FJ853568">
    <property type="protein sequence ID" value="ACP18946.1"/>
    <property type="molecule type" value="Genomic_DNA"/>
</dbReference>
<organismHost>
    <name type="scientific">Homo sapiens</name>
    <name type="common">Human</name>
    <dbReference type="NCBI Taxonomy" id="9606"/>
</organismHost>
<evidence type="ECO:0000256" key="14">
    <source>
        <dbReference type="ARBA" id="ARBA00022737"/>
    </source>
</evidence>
<keyword evidence="13 28" id="KW-0479">Metal-binding</keyword>
<evidence type="ECO:0000256" key="23">
    <source>
        <dbReference type="ARBA" id="ARBA00023136"/>
    </source>
</evidence>
<dbReference type="SMART" id="SM00343">
    <property type="entry name" value="ZnF_C2HC"/>
    <property type="match status" value="2"/>
</dbReference>
<dbReference type="Pfam" id="PF19317">
    <property type="entry name" value="Gag_p24_C"/>
    <property type="match status" value="1"/>
</dbReference>
<dbReference type="GO" id="GO:0003723">
    <property type="term" value="F:RNA binding"/>
    <property type="evidence" value="ECO:0007669"/>
    <property type="project" value="UniProtKB-KW"/>
</dbReference>
<keyword evidence="25" id="KW-0449">Lipoprotein</keyword>
<dbReference type="GO" id="GO:0008270">
    <property type="term" value="F:zinc ion binding"/>
    <property type="evidence" value="ECO:0007669"/>
    <property type="project" value="UniProtKB-KW"/>
</dbReference>
<evidence type="ECO:0000256" key="1">
    <source>
        <dbReference type="ARBA" id="ARBA00004425"/>
    </source>
</evidence>
<evidence type="ECO:0000256" key="22">
    <source>
        <dbReference type="ARBA" id="ARBA00023086"/>
    </source>
</evidence>
<name>C3VAI4_HV1</name>
<dbReference type="SUPFAM" id="SSF47943">
    <property type="entry name" value="Retrovirus capsid protein, N-terminal core domain"/>
    <property type="match status" value="1"/>
</dbReference>
<dbReference type="InterPro" id="IPR012344">
    <property type="entry name" value="Matrix_HIV/RSV_N"/>
</dbReference>
<feature type="domain" description="CCHC-type" evidence="30">
    <location>
        <begin position="417"/>
        <end position="432"/>
    </location>
</feature>
<dbReference type="SUPFAM" id="SSF47836">
    <property type="entry name" value="Retroviral matrix proteins"/>
    <property type="match status" value="1"/>
</dbReference>
<evidence type="ECO:0000259" key="30">
    <source>
        <dbReference type="PROSITE" id="PS50158"/>
    </source>
</evidence>
<keyword evidence="5" id="KW-1032">Host cell membrane</keyword>
<evidence type="ECO:0000256" key="27">
    <source>
        <dbReference type="PROSITE-ProRule" id="PRU00047"/>
    </source>
</evidence>
<evidence type="ECO:0000256" key="24">
    <source>
        <dbReference type="ARBA" id="ARBA00023200"/>
    </source>
</evidence>
<evidence type="ECO:0000256" key="5">
    <source>
        <dbReference type="ARBA" id="ARBA00022511"/>
    </source>
</evidence>
<dbReference type="SUPFAM" id="SSF47353">
    <property type="entry name" value="Retrovirus capsid dimerization domain-like"/>
    <property type="match status" value="1"/>
</dbReference>
<dbReference type="InterPro" id="IPR001878">
    <property type="entry name" value="Znf_CCHC"/>
</dbReference>
<proteinExistence type="inferred from homology"/>
<comment type="similarity">
    <text evidence="3">Belongs to the primate lentivirus group gag polyprotein family.</text>
</comment>
<keyword evidence="23" id="KW-0472">Membrane</keyword>
<evidence type="ECO:0000256" key="2">
    <source>
        <dbReference type="ARBA" id="ARBA00004560"/>
    </source>
</evidence>
<dbReference type="Gene3D" id="4.10.60.10">
    <property type="entry name" value="Zinc finger, CCHC-type"/>
    <property type="match status" value="1"/>
</dbReference>
<dbReference type="GO" id="GO:0055036">
    <property type="term" value="C:virion membrane"/>
    <property type="evidence" value="ECO:0007669"/>
    <property type="project" value="UniProtKB-SubCell"/>
</dbReference>
<organism evidence="31">
    <name type="scientific">Human immunodeficiency virus type 1</name>
    <name type="common">HIV-1</name>
    <dbReference type="NCBI Taxonomy" id="11676"/>
    <lineage>
        <taxon>Viruses</taxon>
        <taxon>Riboviria</taxon>
        <taxon>Pararnavirae</taxon>
        <taxon>Artverviricota</taxon>
        <taxon>Revtraviricetes</taxon>
        <taxon>Ortervirales</taxon>
        <taxon>Retroviridae</taxon>
        <taxon>Orthoretrovirinae</taxon>
        <taxon>Lentivirus</taxon>
        <taxon>Lentivirus humimdef1</taxon>
    </lineage>
</organism>
<keyword evidence="20 28" id="KW-0694">RNA-binding</keyword>
<evidence type="ECO:0000256" key="11">
    <source>
        <dbReference type="ARBA" id="ARBA00022637"/>
    </source>
</evidence>
<dbReference type="PANTHER" id="PTHR40389">
    <property type="entry name" value="ENDOGENOUS RETROVIRUS GROUP K MEMBER 24 GAG POLYPROTEIN-RELATED"/>
    <property type="match status" value="1"/>
</dbReference>
<keyword evidence="15" id="KW-0688">Ribosomal frameshifting</keyword>
<dbReference type="FunFam" id="1.10.1200.30:FF:000001">
    <property type="entry name" value="Gag polyprotein"/>
    <property type="match status" value="1"/>
</dbReference>
<dbReference type="GO" id="GO:0005198">
    <property type="term" value="F:structural molecule activity"/>
    <property type="evidence" value="ECO:0007669"/>
    <property type="project" value="InterPro"/>
</dbReference>
<keyword evidence="18 28" id="KW-0946">Virion</keyword>
<evidence type="ECO:0000256" key="3">
    <source>
        <dbReference type="ARBA" id="ARBA00008364"/>
    </source>
</evidence>
<dbReference type="InterPro" id="IPR008919">
    <property type="entry name" value="Retrov_capsid_N"/>
</dbReference>
<dbReference type="InterPro" id="IPR010999">
    <property type="entry name" value="Retrovr_matrix"/>
</dbReference>
<dbReference type="PROSITE" id="PS50158">
    <property type="entry name" value="ZF_CCHC"/>
    <property type="match status" value="2"/>
</dbReference>
<keyword evidence="7 28" id="KW-0167">Capsid protein</keyword>
<dbReference type="PRINTS" id="PR00234">
    <property type="entry name" value="HIV1MATRIX"/>
</dbReference>
<evidence type="ECO:0000256" key="13">
    <source>
        <dbReference type="ARBA" id="ARBA00022723"/>
    </source>
</evidence>
<evidence type="ECO:0000256" key="9">
    <source>
        <dbReference type="ARBA" id="ARBA00022581"/>
    </source>
</evidence>
<feature type="domain" description="CCHC-type" evidence="30">
    <location>
        <begin position="395"/>
        <end position="410"/>
    </location>
</feature>
<evidence type="ECO:0000256" key="10">
    <source>
        <dbReference type="ARBA" id="ARBA00022612"/>
    </source>
</evidence>
<keyword evidence="12" id="KW-0519">Myristate</keyword>
<dbReference type="Pfam" id="PF00098">
    <property type="entry name" value="zf-CCHC"/>
    <property type="match status" value="2"/>
</dbReference>
<dbReference type="GO" id="GO:0039702">
    <property type="term" value="P:viral budding via host ESCRT complex"/>
    <property type="evidence" value="ECO:0007669"/>
    <property type="project" value="UniProtKB-KW"/>
</dbReference>
<evidence type="ECO:0000256" key="7">
    <source>
        <dbReference type="ARBA" id="ARBA00022561"/>
    </source>
</evidence>
<dbReference type="InterPro" id="IPR000071">
    <property type="entry name" value="Lentvrl_matrix_N"/>
</dbReference>
<evidence type="ECO:0000256" key="21">
    <source>
        <dbReference type="ARBA" id="ARBA00023046"/>
    </source>
</evidence>
<evidence type="ECO:0000256" key="18">
    <source>
        <dbReference type="ARBA" id="ARBA00022844"/>
    </source>
</evidence>
<evidence type="ECO:0000256" key="28">
    <source>
        <dbReference type="RuleBase" id="RU004487"/>
    </source>
</evidence>
<comment type="PTM">
    <molecule>Gag-Pol polyprotein</molecule>
    <text evidence="28">Specific enzymatic cleavages by the viral protease yield mature proteins.</text>
</comment>
<keyword evidence="17 28" id="KW-0862">Zinc</keyword>
<keyword evidence="9 28" id="KW-0945">Host-virus interaction</keyword>
<dbReference type="InterPro" id="IPR036875">
    <property type="entry name" value="Znf_CCHC_sf"/>
</dbReference>
<sequence length="503" mass="55928">MGARASVLSGGKLDAWEKIRLRPGGSKKYKLKHLVWASRELERFALNPSLLETTEGCQQIMEQLQSALKTGTEELRSLFNTVATLYCVHQRIDVKDTKEALDKIEEIQNKSKQRTQQAAAAAADTGNNSKVSQNYPIVQNLQGQMVHQAISPRTLNAWVKVIEEKAFSPEVIPMFTALSEGATPQDLNTMLNTVGGHQAAMQMLKETINEEAAEWDRMHPVHAGPIAPGQLREPRGSDIAGTTSTLQEQIAWMTHNPPVPVGEIYKRWIILGLNKIVRMYSPVSILDIKQGPKEPFRDYVDRFYKTLRAEQASQEVKGWMTETLLVQNANPDCKTILKALGPGATLEEMMTACQGVGGPGHKARVLAEAMSQVTHNATAIMMQRGNFKGTKKILKCFNCGKEGHIAKYCKAPRKRGCWKCGREGHQMKDCTERQANFLGKLWPSHKGRPGNFLQSRPEPTAPPAESFGFGEEITPSQKQEPTDKEQYPLVSLRSLFGNDPSSQ</sequence>
<keyword evidence="14" id="KW-0677">Repeat</keyword>
<evidence type="ECO:0000256" key="19">
    <source>
        <dbReference type="ARBA" id="ARBA00022870"/>
    </source>
</evidence>
<dbReference type="Gene3D" id="1.10.1200.30">
    <property type="match status" value="1"/>
</dbReference>
<comment type="subcellular location">
    <molecule>Matrix protein p17</molecule>
    <subcellularLocation>
        <location evidence="28">Virion membrane</location>
        <topology evidence="28">Lipid-anchor</topology>
    </subcellularLocation>
    <subcellularLocation>
        <location evidence="28">Host nucleus</location>
    </subcellularLocation>
    <subcellularLocation>
        <location evidence="28">Host cytoplasm</location>
    </subcellularLocation>
</comment>
<dbReference type="PANTHER" id="PTHR40389:SF4">
    <property type="match status" value="1"/>
</dbReference>
<keyword evidence="21" id="KW-1039">Host endosome</keyword>
<dbReference type="InterPro" id="IPR045345">
    <property type="entry name" value="Gag_p24_C"/>
</dbReference>
<dbReference type="InterPro" id="IPR050195">
    <property type="entry name" value="Primate_lentivir_Gag_pol-like"/>
</dbReference>
<protein>
    <recommendedName>
        <fullName evidence="28">Gag polyprotein</fullName>
    </recommendedName>
    <component>
        <recommendedName>
            <fullName evidence="28">Matrix protein p17</fullName>
            <shortName evidence="28">MA</shortName>
        </recommendedName>
    </component>
</protein>
<comment type="subcellular location">
    <subcellularLocation>
        <location evidence="1">Host cell membrane</location>
        <topology evidence="1">Lipid-anchor</topology>
    </subcellularLocation>
    <subcellularLocation>
        <location evidence="2">Host endosome</location>
        <location evidence="2">Host multivesicular body</location>
    </subcellularLocation>
    <subcellularLocation>
        <location evidence="26">Virion membrane</location>
        <topology evidence="26">Lipid-anchor</topology>
    </subcellularLocation>
    <subcellularLocation>
        <location evidence="28">Virion</location>
    </subcellularLocation>
    <subcellularLocation>
        <location evidence="28">Host cytoplasm</location>
    </subcellularLocation>
    <subcellularLocation>
        <location evidence="28">Host nucleus</location>
    </subcellularLocation>
</comment>
<dbReference type="FunFam" id="4.10.60.10:FF:000001">
    <property type="entry name" value="Gag polyprotein"/>
    <property type="match status" value="1"/>
</dbReference>
<dbReference type="GO" id="GO:0019013">
    <property type="term" value="C:viral nucleocapsid"/>
    <property type="evidence" value="ECO:0007669"/>
    <property type="project" value="UniProtKB-KW"/>
</dbReference>
<evidence type="ECO:0000256" key="8">
    <source>
        <dbReference type="ARBA" id="ARBA00022562"/>
    </source>
</evidence>
<dbReference type="Gene3D" id="6.10.250.390">
    <property type="match status" value="1"/>
</dbReference>
<keyword evidence="24 28" id="KW-1035">Host cytoplasm</keyword>
<dbReference type="FunFam" id="1.10.375.10:FF:000001">
    <property type="entry name" value="Gag polyprotein"/>
    <property type="match status" value="1"/>
</dbReference>
<feature type="region of interest" description="Disordered" evidence="29">
    <location>
        <begin position="446"/>
        <end position="488"/>
    </location>
</feature>
<dbReference type="Pfam" id="PF00607">
    <property type="entry name" value="Gag_p24"/>
    <property type="match status" value="1"/>
</dbReference>
<reference evidence="31" key="1">
    <citation type="journal article" date="2009" name="Blood">
        <title>Minor viral and host genetic polymorphisms can dramatically impact the biologic outcome of an epitope-specific CD8 T-cell response.</title>
        <authorList>
            <person name="Geldmacher C."/>
            <person name="Metzler I.S."/>
            <person name="Tovanabutra S."/>
            <person name="Asher T.E."/>
            <person name="Gostick E."/>
            <person name="Ambrozak D.R."/>
            <person name="Petrovas C."/>
            <person name="Schuetz A."/>
            <person name="Ngwenyama N."/>
            <person name="Kijak G."/>
            <person name="Maboko L."/>
            <person name="Hoelscher M."/>
            <person name="McCutchan F."/>
            <person name="Price D.A."/>
            <person name="Douek D.C."/>
            <person name="Koup R.A."/>
        </authorList>
    </citation>
    <scope>NUCLEOTIDE SEQUENCE</scope>
    <source>
        <strain evidence="31">H495</strain>
    </source>
</reference>
<evidence type="ECO:0000256" key="29">
    <source>
        <dbReference type="SAM" id="MobiDB-lite"/>
    </source>
</evidence>
<keyword evidence="4" id="KW-1187">Viral budding via the host ESCRT complexes</keyword>
<accession>C3VAI4</accession>
<dbReference type="GO" id="GO:0042025">
    <property type="term" value="C:host cell nucleus"/>
    <property type="evidence" value="ECO:0007669"/>
    <property type="project" value="UniProtKB-SubCell"/>
</dbReference>
<keyword evidence="19" id="KW-1043">Host membrane</keyword>
<keyword evidence="22 28" id="KW-0543">Viral nucleoprotein</keyword>